<evidence type="ECO:0000313" key="3">
    <source>
        <dbReference type="EMBL" id="CAH1099559.1"/>
    </source>
</evidence>
<feature type="domain" description="HAT C-terminal dimerisation" evidence="1">
    <location>
        <begin position="638"/>
        <end position="691"/>
    </location>
</feature>
<evidence type="ECO:0000313" key="4">
    <source>
        <dbReference type="Proteomes" id="UP001153636"/>
    </source>
</evidence>
<dbReference type="GO" id="GO:0046983">
    <property type="term" value="F:protein dimerization activity"/>
    <property type="evidence" value="ECO:0007669"/>
    <property type="project" value="InterPro"/>
</dbReference>
<dbReference type="OrthoDB" id="6781255at2759"/>
<dbReference type="InterPro" id="IPR008906">
    <property type="entry name" value="HATC_C_dom"/>
</dbReference>
<dbReference type="InterPro" id="IPR012337">
    <property type="entry name" value="RNaseH-like_sf"/>
</dbReference>
<evidence type="ECO:0000259" key="2">
    <source>
        <dbReference type="Pfam" id="PF14291"/>
    </source>
</evidence>
<proteinExistence type="predicted"/>
<name>A0A9P0G2L7_9CUCU</name>
<accession>A0A9P0G2L7</accession>
<evidence type="ECO:0000259" key="1">
    <source>
        <dbReference type="Pfam" id="PF05699"/>
    </source>
</evidence>
<dbReference type="Pfam" id="PF05699">
    <property type="entry name" value="Dimer_Tnp_hAT"/>
    <property type="match status" value="1"/>
</dbReference>
<gene>
    <name evidence="3" type="ORF">PSYICH_LOCUS699</name>
</gene>
<feature type="domain" description="DUF4371" evidence="2">
    <location>
        <begin position="207"/>
        <end position="310"/>
    </location>
</feature>
<dbReference type="PANTHER" id="PTHR37162:SF1">
    <property type="entry name" value="BED-TYPE DOMAIN-CONTAINING PROTEIN"/>
    <property type="match status" value="1"/>
</dbReference>
<dbReference type="SUPFAM" id="SSF53098">
    <property type="entry name" value="Ribonuclease H-like"/>
    <property type="match status" value="1"/>
</dbReference>
<sequence>MDKYLIKISETQNDTSLASTSSFENADHDYGFENAVHEYGFEMDENIYEHEVVIETDSFEKSEKENEQDTHKRSKRKWKKYIPSSIEKLANEYSWIDSTKKFVFCKVCSLKLAGGRFHLNRHSNSITHINNICLAKTTVNIDKFLKKKLTNTDLQIKEAELKMCCYMCEHNLSFLLIDTLPLLNKNIYPDSLIASGVNMKRKKVTGLIVEVLAPYFKKQILLDLRKNNFSIIIDETTDVGTKKCLALVVRYWNEGTVKDRFLELLEIKQCTAEAIFNCIREFFDSNNIPLKNIIGLAADNASTMMGHLSGVQKRFRDIVPHIYVQGCTCHSLHLCTSSAAKKLPNTVEQFTRDIYSYFSNSNKRQEELQECQVFFNERPHKMLYPSQTRWLSLIAVVDRILGHWESLKLFFSRAVANDNLPQAKSVLNALNNPIYRLYLLFLSYILKLVTDLNVELQSEKPKIPILLSRVIALYNTILKCFIKKDNRSKFNKVQEINIHNPSNYVLIENLYIGAKSDIFLMQNLDKIPKEDLHSFRVHVLSFFIELANQIKQRFNFEDQHLKYAANFCVKTAMSGEIKSIAVFSILFPDIDLDVEAVNTEWQMLSETDLGISNNDSCSLDFFWEKVSKAKNSLDEFMFPNLIKVVKIILSLPHSSATAERVFSELNLIKTSIRNKLLVKTCSAILNVKDAMKLVKGGSVSWRASREALNYNESTYKNYLDENI</sequence>
<dbReference type="AlphaFoldDB" id="A0A9P0G2L7"/>
<organism evidence="3 4">
    <name type="scientific">Psylliodes chrysocephalus</name>
    <dbReference type="NCBI Taxonomy" id="3402493"/>
    <lineage>
        <taxon>Eukaryota</taxon>
        <taxon>Metazoa</taxon>
        <taxon>Ecdysozoa</taxon>
        <taxon>Arthropoda</taxon>
        <taxon>Hexapoda</taxon>
        <taxon>Insecta</taxon>
        <taxon>Pterygota</taxon>
        <taxon>Neoptera</taxon>
        <taxon>Endopterygota</taxon>
        <taxon>Coleoptera</taxon>
        <taxon>Polyphaga</taxon>
        <taxon>Cucujiformia</taxon>
        <taxon>Chrysomeloidea</taxon>
        <taxon>Chrysomelidae</taxon>
        <taxon>Galerucinae</taxon>
        <taxon>Alticini</taxon>
        <taxon>Psylliodes</taxon>
    </lineage>
</organism>
<dbReference type="Proteomes" id="UP001153636">
    <property type="component" value="Chromosome 1"/>
</dbReference>
<dbReference type="EMBL" id="OV651813">
    <property type="protein sequence ID" value="CAH1099559.1"/>
    <property type="molecule type" value="Genomic_DNA"/>
</dbReference>
<dbReference type="PANTHER" id="PTHR37162">
    <property type="entry name" value="HAT FAMILY DIMERISATION DOMAINCONTAINING PROTEIN-RELATED"/>
    <property type="match status" value="1"/>
</dbReference>
<dbReference type="Pfam" id="PF14291">
    <property type="entry name" value="DUF4371"/>
    <property type="match status" value="1"/>
</dbReference>
<protein>
    <submittedName>
        <fullName evidence="3">Uncharacterized protein</fullName>
    </submittedName>
</protein>
<keyword evidence="4" id="KW-1185">Reference proteome</keyword>
<dbReference type="InterPro" id="IPR025398">
    <property type="entry name" value="DUF4371"/>
</dbReference>
<reference evidence="3" key="1">
    <citation type="submission" date="2022-01" db="EMBL/GenBank/DDBJ databases">
        <authorList>
            <person name="King R."/>
        </authorList>
    </citation>
    <scope>NUCLEOTIDE SEQUENCE</scope>
</reference>